<dbReference type="PROSITE" id="PS50110">
    <property type="entry name" value="RESPONSE_REGULATORY"/>
    <property type="match status" value="1"/>
</dbReference>
<dbReference type="Pfam" id="PF00072">
    <property type="entry name" value="Response_reg"/>
    <property type="match status" value="1"/>
</dbReference>
<name>A0A365Y0C1_9BACT</name>
<dbReference type="InterPro" id="IPR039420">
    <property type="entry name" value="WalR-like"/>
</dbReference>
<feature type="domain" description="Response regulatory" evidence="5">
    <location>
        <begin position="7"/>
        <end position="123"/>
    </location>
</feature>
<evidence type="ECO:0000256" key="3">
    <source>
        <dbReference type="PROSITE-ProRule" id="PRU00169"/>
    </source>
</evidence>
<dbReference type="SMART" id="SM00448">
    <property type="entry name" value="REC"/>
    <property type="match status" value="1"/>
</dbReference>
<dbReference type="PROSITE" id="PS00622">
    <property type="entry name" value="HTH_LUXR_1"/>
    <property type="match status" value="1"/>
</dbReference>
<dbReference type="PANTHER" id="PTHR43214">
    <property type="entry name" value="TWO-COMPONENT RESPONSE REGULATOR"/>
    <property type="match status" value="1"/>
</dbReference>
<accession>A0A365Y0C1</accession>
<dbReference type="RefSeq" id="WP_113614651.1">
    <property type="nucleotide sequence ID" value="NZ_QFFJ01000001.1"/>
</dbReference>
<gene>
    <name evidence="6" type="ORF">DF182_05500</name>
</gene>
<organism evidence="6 7">
    <name type="scientific">Chitinophaga flava</name>
    <dbReference type="NCBI Taxonomy" id="2259036"/>
    <lineage>
        <taxon>Bacteria</taxon>
        <taxon>Pseudomonadati</taxon>
        <taxon>Bacteroidota</taxon>
        <taxon>Chitinophagia</taxon>
        <taxon>Chitinophagales</taxon>
        <taxon>Chitinophagaceae</taxon>
        <taxon>Chitinophaga</taxon>
    </lineage>
</organism>
<dbReference type="InterPro" id="IPR001789">
    <property type="entry name" value="Sig_transdc_resp-reg_receiver"/>
</dbReference>
<keyword evidence="7" id="KW-1185">Reference proteome</keyword>
<feature type="domain" description="HTH luxR-type" evidence="4">
    <location>
        <begin position="142"/>
        <end position="207"/>
    </location>
</feature>
<dbReference type="InterPro" id="IPR011006">
    <property type="entry name" value="CheY-like_superfamily"/>
</dbReference>
<dbReference type="GO" id="GO:0006355">
    <property type="term" value="P:regulation of DNA-templated transcription"/>
    <property type="evidence" value="ECO:0007669"/>
    <property type="project" value="InterPro"/>
</dbReference>
<protein>
    <submittedName>
        <fullName evidence="6">DNA-binding response regulator</fullName>
    </submittedName>
</protein>
<evidence type="ECO:0000313" key="6">
    <source>
        <dbReference type="EMBL" id="RBL92049.1"/>
    </source>
</evidence>
<dbReference type="InterPro" id="IPR000792">
    <property type="entry name" value="Tscrpt_reg_LuxR_C"/>
</dbReference>
<evidence type="ECO:0000256" key="2">
    <source>
        <dbReference type="ARBA" id="ARBA00023125"/>
    </source>
</evidence>
<dbReference type="CDD" id="cd17535">
    <property type="entry name" value="REC_NarL-like"/>
    <property type="match status" value="1"/>
</dbReference>
<evidence type="ECO:0000259" key="5">
    <source>
        <dbReference type="PROSITE" id="PS50110"/>
    </source>
</evidence>
<evidence type="ECO:0000313" key="7">
    <source>
        <dbReference type="Proteomes" id="UP000253410"/>
    </source>
</evidence>
<dbReference type="Gene3D" id="3.40.50.2300">
    <property type="match status" value="1"/>
</dbReference>
<dbReference type="InterPro" id="IPR058245">
    <property type="entry name" value="NreC/VraR/RcsB-like_REC"/>
</dbReference>
<dbReference type="CDD" id="cd06170">
    <property type="entry name" value="LuxR_C_like"/>
    <property type="match status" value="1"/>
</dbReference>
<dbReference type="Proteomes" id="UP000253410">
    <property type="component" value="Unassembled WGS sequence"/>
</dbReference>
<dbReference type="Pfam" id="PF00196">
    <property type="entry name" value="GerE"/>
    <property type="match status" value="1"/>
</dbReference>
<dbReference type="SUPFAM" id="SSF46894">
    <property type="entry name" value="C-terminal effector domain of the bipartite response regulators"/>
    <property type="match status" value="1"/>
</dbReference>
<dbReference type="GO" id="GO:0003677">
    <property type="term" value="F:DNA binding"/>
    <property type="evidence" value="ECO:0007669"/>
    <property type="project" value="UniProtKB-KW"/>
</dbReference>
<dbReference type="PRINTS" id="PR00038">
    <property type="entry name" value="HTHLUXR"/>
</dbReference>
<reference evidence="6 7" key="1">
    <citation type="submission" date="2018-05" db="EMBL/GenBank/DDBJ databases">
        <title>Chitinophaga sp. K3CV102501T nov., isolated from isolated from a monsoon evergreen broad-leaved forest soil.</title>
        <authorList>
            <person name="Lv Y."/>
        </authorList>
    </citation>
    <scope>NUCLEOTIDE SEQUENCE [LARGE SCALE GENOMIC DNA]</scope>
    <source>
        <strain evidence="6 7">GDMCC 1.1325</strain>
    </source>
</reference>
<dbReference type="SUPFAM" id="SSF52172">
    <property type="entry name" value="CheY-like"/>
    <property type="match status" value="1"/>
</dbReference>
<dbReference type="EMBL" id="QFFJ01000001">
    <property type="protein sequence ID" value="RBL92049.1"/>
    <property type="molecule type" value="Genomic_DNA"/>
</dbReference>
<evidence type="ECO:0000256" key="1">
    <source>
        <dbReference type="ARBA" id="ARBA00022553"/>
    </source>
</evidence>
<dbReference type="OrthoDB" id="9797341at2"/>
<comment type="caution">
    <text evidence="6">The sequence shown here is derived from an EMBL/GenBank/DDBJ whole genome shotgun (WGS) entry which is preliminary data.</text>
</comment>
<sequence>MDVQMYRVVLVEDNEMVSKTISHTLSTATRYQLVSAYDRCEDALQYLDHDMPDIVLMDIRLLGMNGIEGTSRIKKKLPRCIVLILTAAENDELIFSALKAGAVGYILKDENIRRLIPLLDEALAGGAPMSPSVARMVVQSFQRQQDSPLSEREVQVMQGVAEGKSYTRIADDLFLSKETIKSHIKNIFQKLDVNNKADAIRVVNARNWI</sequence>
<dbReference type="InterPro" id="IPR016032">
    <property type="entry name" value="Sig_transdc_resp-reg_C-effctor"/>
</dbReference>
<keyword evidence="2 6" id="KW-0238">DNA-binding</keyword>
<dbReference type="SMART" id="SM00421">
    <property type="entry name" value="HTH_LUXR"/>
    <property type="match status" value="1"/>
</dbReference>
<dbReference type="AlphaFoldDB" id="A0A365Y0C1"/>
<feature type="modified residue" description="4-aspartylphosphate" evidence="3">
    <location>
        <position position="58"/>
    </location>
</feature>
<dbReference type="GO" id="GO:0000160">
    <property type="term" value="P:phosphorelay signal transduction system"/>
    <property type="evidence" value="ECO:0007669"/>
    <property type="project" value="InterPro"/>
</dbReference>
<proteinExistence type="predicted"/>
<evidence type="ECO:0000259" key="4">
    <source>
        <dbReference type="PROSITE" id="PS50043"/>
    </source>
</evidence>
<dbReference type="PANTHER" id="PTHR43214:SF43">
    <property type="entry name" value="TWO-COMPONENT RESPONSE REGULATOR"/>
    <property type="match status" value="1"/>
</dbReference>
<dbReference type="PROSITE" id="PS50043">
    <property type="entry name" value="HTH_LUXR_2"/>
    <property type="match status" value="1"/>
</dbReference>
<keyword evidence="1 3" id="KW-0597">Phosphoprotein</keyword>